<feature type="transmembrane region" description="Helical" evidence="1">
    <location>
        <begin position="154"/>
        <end position="173"/>
    </location>
</feature>
<name>A0A328U2H0_9BACL</name>
<dbReference type="AlphaFoldDB" id="A0A328U2H0"/>
<feature type="transmembrane region" description="Helical" evidence="1">
    <location>
        <begin position="73"/>
        <end position="90"/>
    </location>
</feature>
<proteinExistence type="predicted"/>
<dbReference type="NCBIfam" id="NF041644">
    <property type="entry name" value="CBO0543_fam"/>
    <property type="match status" value="1"/>
</dbReference>
<evidence type="ECO:0000256" key="1">
    <source>
        <dbReference type="SAM" id="Phobius"/>
    </source>
</evidence>
<feature type="transmembrane region" description="Helical" evidence="1">
    <location>
        <begin position="7"/>
        <end position="27"/>
    </location>
</feature>
<organism evidence="2 3">
    <name type="scientific">Paenibacillus montanisoli</name>
    <dbReference type="NCBI Taxonomy" id="2081970"/>
    <lineage>
        <taxon>Bacteria</taxon>
        <taxon>Bacillati</taxon>
        <taxon>Bacillota</taxon>
        <taxon>Bacilli</taxon>
        <taxon>Bacillales</taxon>
        <taxon>Paenibacillaceae</taxon>
        <taxon>Paenibacillus</taxon>
    </lineage>
</organism>
<comment type="caution">
    <text evidence="2">The sequence shown here is derived from an EMBL/GenBank/DDBJ whole genome shotgun (WGS) entry which is preliminary data.</text>
</comment>
<reference evidence="2 3" key="1">
    <citation type="submission" date="2018-06" db="EMBL/GenBank/DDBJ databases">
        <title>Paenibacillus montanisoli sp. nov., isolated from mountain area soil.</title>
        <authorList>
            <person name="Wu M."/>
        </authorList>
    </citation>
    <scope>NUCLEOTIDE SEQUENCE [LARGE SCALE GENOMIC DNA]</scope>
    <source>
        <strain evidence="2 3">RA17</strain>
    </source>
</reference>
<evidence type="ECO:0000313" key="2">
    <source>
        <dbReference type="EMBL" id="RAP75095.1"/>
    </source>
</evidence>
<feature type="transmembrane region" description="Helical" evidence="1">
    <location>
        <begin position="131"/>
        <end position="148"/>
    </location>
</feature>
<dbReference type="Proteomes" id="UP000249260">
    <property type="component" value="Unassembled WGS sequence"/>
</dbReference>
<gene>
    <name evidence="2" type="ORF">DL346_17055</name>
</gene>
<accession>A0A328U2H0</accession>
<dbReference type="RefSeq" id="WP_112883359.1">
    <property type="nucleotide sequence ID" value="NZ_QLUW01000003.1"/>
</dbReference>
<dbReference type="EMBL" id="QLUW01000003">
    <property type="protein sequence ID" value="RAP75095.1"/>
    <property type="molecule type" value="Genomic_DNA"/>
</dbReference>
<evidence type="ECO:0000313" key="3">
    <source>
        <dbReference type="Proteomes" id="UP000249260"/>
    </source>
</evidence>
<dbReference type="InterPro" id="IPR048147">
    <property type="entry name" value="CBO0543-like"/>
</dbReference>
<sequence length="179" mass="21293">MFKMIQNFFPLFVTSVILLFTFFSGAWKQWRRFYSSALFYICVQFGISYLTYEHTLWHFKESAITPNHVVTDFFIAFTNFVPMVILYLSWYPFQSRWMKQAAYVMAWIVTFAIIESTFNFLGLITFHNSWNLCWSIVVWAATFIVIRIHHTKPILAWAICLGCTAFLILWFDIPVSKLK</sequence>
<feature type="transmembrane region" description="Helical" evidence="1">
    <location>
        <begin position="33"/>
        <end position="52"/>
    </location>
</feature>
<keyword evidence="3" id="KW-1185">Reference proteome</keyword>
<keyword evidence="1" id="KW-1133">Transmembrane helix</keyword>
<feature type="transmembrane region" description="Helical" evidence="1">
    <location>
        <begin position="102"/>
        <end position="124"/>
    </location>
</feature>
<keyword evidence="1" id="KW-0812">Transmembrane</keyword>
<keyword evidence="1" id="KW-0472">Membrane</keyword>
<protein>
    <submittedName>
        <fullName evidence="2">Uncharacterized protein</fullName>
    </submittedName>
</protein>